<evidence type="ECO:0000256" key="1">
    <source>
        <dbReference type="SAM" id="MobiDB-lite"/>
    </source>
</evidence>
<name>V5HTS1_IXORI</name>
<dbReference type="EMBL" id="GANP01002659">
    <property type="protein sequence ID" value="JAB81809.1"/>
    <property type="molecule type" value="mRNA"/>
</dbReference>
<feature type="compositionally biased region" description="Basic residues" evidence="1">
    <location>
        <begin position="29"/>
        <end position="42"/>
    </location>
</feature>
<feature type="compositionally biased region" description="Basic and acidic residues" evidence="1">
    <location>
        <begin position="43"/>
        <end position="59"/>
    </location>
</feature>
<reference evidence="2" key="1">
    <citation type="journal article" date="2015" name="Sci. Rep.">
        <title>Tissue- and time-dependent transcription in Ixodes ricinus salivary glands and midguts when blood feeding on the vertebrate host.</title>
        <authorList>
            <person name="Kotsyfakis M."/>
            <person name="Schwarz A."/>
            <person name="Erhart J."/>
            <person name="Ribeiro J.M."/>
        </authorList>
    </citation>
    <scope>NUCLEOTIDE SEQUENCE</scope>
    <source>
        <tissue evidence="2">Salivary gland and midgut</tissue>
    </source>
</reference>
<accession>V5HTS1</accession>
<proteinExistence type="evidence at transcript level"/>
<organism evidence="2">
    <name type="scientific">Ixodes ricinus</name>
    <name type="common">Common tick</name>
    <name type="synonym">Acarus ricinus</name>
    <dbReference type="NCBI Taxonomy" id="34613"/>
    <lineage>
        <taxon>Eukaryota</taxon>
        <taxon>Metazoa</taxon>
        <taxon>Ecdysozoa</taxon>
        <taxon>Arthropoda</taxon>
        <taxon>Chelicerata</taxon>
        <taxon>Arachnida</taxon>
        <taxon>Acari</taxon>
        <taxon>Parasitiformes</taxon>
        <taxon>Ixodida</taxon>
        <taxon>Ixodoidea</taxon>
        <taxon>Ixodidae</taxon>
        <taxon>Ixodinae</taxon>
        <taxon>Ixodes</taxon>
    </lineage>
</organism>
<feature type="non-terminal residue" evidence="2">
    <location>
        <position position="1"/>
    </location>
</feature>
<feature type="region of interest" description="Disordered" evidence="1">
    <location>
        <begin position="21"/>
        <end position="120"/>
    </location>
</feature>
<sequence>SRALSPNFTEHNGTFPFLNFVGAEGERRGRGHVTGGRRRSHKLARDSASRARLNEDEAGTRNIGAGLPGLAHGEPRSGPPARFKVRTGGNGEPWPSSQGHDDPGVVPQRDSGSDSLGQPAYAALAWEGQSAGLDMDSDCEL</sequence>
<protein>
    <submittedName>
        <fullName evidence="2">Uncharacterized protein</fullName>
    </submittedName>
</protein>
<dbReference type="AlphaFoldDB" id="V5HTS1"/>
<evidence type="ECO:0000313" key="2">
    <source>
        <dbReference type="EMBL" id="JAB81809.1"/>
    </source>
</evidence>